<accession>A0A7C8U1G8</accession>
<keyword evidence="2" id="KW-0472">Membrane</keyword>
<evidence type="ECO:0000313" key="4">
    <source>
        <dbReference type="Proteomes" id="UP000479691"/>
    </source>
</evidence>
<sequence length="634" mass="69508">MDALLPSSCSSSSFFTTIVIIILILFTTNTTSTINHPQCKSPPWPVIIKFSFLPLGPTGRPNIPPAPVGYGLQMYLGRERFAPRIEVLESPEIKVSEVRLKCNITNPKDCGLDASYDINTEILAGGVYSSHQLQEEGGGGRVSNTSTSNINSDDYSTTTTETLSLGGRNLQNFTFQADKRQLSPATRGVSSLVSSYIGLGVGSKLLERLLDDGMIVTRAWSFFPGWIGTEKQVGMIKNGGLVIGGYDAGLIGNNSKFVEFPINAPSPSSSPPSSSSSGSIEGTNCPFPIEISQINWLGQKAINDTIEGRRPFKACINPGSNKFEFPYDIWEKMMNSTYDAGLGGYPSFEGIYDRMDKRLVGNVNPILPVDQNGLDYYGFQEIVDWGVTDTGTTDLSMTIHLSNGLHLTIPSTQIFQRRRYFSPQNIIETYGIENYTIDYDYRTAVITYPPKSSNSQIQIPTFGIPFLTSAYFMANYDTLKFGLAPINTSSSMLAAQQNRLIRTFLPVECIPPSTQKARALEARVIAPAVIGAFAVFCVAILVGVYRAQRRYNKSIKSMFLKRWSLNSSGGGGEKGMGGKDGEGIQEMDATKPFEHELDSQCVYELPVPVDCRGMVEMAGDTRSVKSKKSFYELP</sequence>
<dbReference type="Proteomes" id="UP000479691">
    <property type="component" value="Unassembled WGS sequence"/>
</dbReference>
<evidence type="ECO:0008006" key="5">
    <source>
        <dbReference type="Google" id="ProtNLM"/>
    </source>
</evidence>
<dbReference type="AlphaFoldDB" id="A0A7C8U1G8"/>
<keyword evidence="2" id="KW-1133">Transmembrane helix</keyword>
<organism evidence="3 4">
    <name type="scientific">Orbilia oligospora</name>
    <name type="common">Nematode-trapping fungus</name>
    <name type="synonym">Arthrobotrys oligospora</name>
    <dbReference type="NCBI Taxonomy" id="2813651"/>
    <lineage>
        <taxon>Eukaryota</taxon>
        <taxon>Fungi</taxon>
        <taxon>Dikarya</taxon>
        <taxon>Ascomycota</taxon>
        <taxon>Pezizomycotina</taxon>
        <taxon>Orbiliomycetes</taxon>
        <taxon>Orbiliales</taxon>
        <taxon>Orbiliaceae</taxon>
        <taxon>Orbilia</taxon>
    </lineage>
</organism>
<feature type="transmembrane region" description="Helical" evidence="2">
    <location>
        <begin position="524"/>
        <end position="545"/>
    </location>
</feature>
<protein>
    <recommendedName>
        <fullName evidence="5">Peptidase A1 domain-containing protein</fullName>
    </recommendedName>
</protein>
<feature type="transmembrane region" description="Helical" evidence="2">
    <location>
        <begin position="12"/>
        <end position="31"/>
    </location>
</feature>
<proteinExistence type="predicted"/>
<dbReference type="SUPFAM" id="SSF50630">
    <property type="entry name" value="Acid proteases"/>
    <property type="match status" value="1"/>
</dbReference>
<dbReference type="InterPro" id="IPR021109">
    <property type="entry name" value="Peptidase_aspartic_dom_sf"/>
</dbReference>
<dbReference type="EMBL" id="JAABOE010000021">
    <property type="protein sequence ID" value="KAF3185368.1"/>
    <property type="molecule type" value="Genomic_DNA"/>
</dbReference>
<feature type="region of interest" description="Disordered" evidence="1">
    <location>
        <begin position="134"/>
        <end position="158"/>
    </location>
</feature>
<keyword evidence="2" id="KW-0812">Transmembrane</keyword>
<reference evidence="3 4" key="1">
    <citation type="submission" date="2019-06" db="EMBL/GenBank/DDBJ databases">
        <authorList>
            <person name="Palmer J.M."/>
        </authorList>
    </citation>
    <scope>NUCLEOTIDE SEQUENCE [LARGE SCALE GENOMIC DNA]</scope>
    <source>
        <strain evidence="3 4">TWF788</strain>
    </source>
</reference>
<gene>
    <name evidence="3" type="ORF">TWF788_004688</name>
</gene>
<evidence type="ECO:0000256" key="2">
    <source>
        <dbReference type="SAM" id="Phobius"/>
    </source>
</evidence>
<feature type="compositionally biased region" description="Low complexity" evidence="1">
    <location>
        <begin position="143"/>
        <end position="158"/>
    </location>
</feature>
<evidence type="ECO:0000313" key="3">
    <source>
        <dbReference type="EMBL" id="KAF3185368.1"/>
    </source>
</evidence>
<comment type="caution">
    <text evidence="3">The sequence shown here is derived from an EMBL/GenBank/DDBJ whole genome shotgun (WGS) entry which is preliminary data.</text>
</comment>
<name>A0A7C8U1G8_ORBOL</name>
<evidence type="ECO:0000256" key="1">
    <source>
        <dbReference type="SAM" id="MobiDB-lite"/>
    </source>
</evidence>